<dbReference type="InterPro" id="IPR023210">
    <property type="entry name" value="NADP_OxRdtase_dom"/>
</dbReference>
<dbReference type="Pfam" id="PF00248">
    <property type="entry name" value="Aldo_ket_red"/>
    <property type="match status" value="1"/>
</dbReference>
<proteinExistence type="predicted"/>
<gene>
    <name evidence="2" type="ORF">SAMN05421638_0426</name>
</gene>
<dbReference type="PANTHER" id="PTHR43364">
    <property type="entry name" value="NADH-SPECIFIC METHYLGLYOXAL REDUCTASE-RELATED"/>
    <property type="match status" value="1"/>
</dbReference>
<keyword evidence="3" id="KW-1185">Reference proteome</keyword>
<dbReference type="SUPFAM" id="SSF51430">
    <property type="entry name" value="NAD(P)-linked oxidoreductase"/>
    <property type="match status" value="1"/>
</dbReference>
<feature type="domain" description="NADP-dependent oxidoreductase" evidence="1">
    <location>
        <begin position="5"/>
        <end position="274"/>
    </location>
</feature>
<dbReference type="InterPro" id="IPR050523">
    <property type="entry name" value="AKR_Detox_Biosynth"/>
</dbReference>
<organism evidence="2 3">
    <name type="scientific">Kaistella treverensis</name>
    <dbReference type="NCBI Taxonomy" id="631455"/>
    <lineage>
        <taxon>Bacteria</taxon>
        <taxon>Pseudomonadati</taxon>
        <taxon>Bacteroidota</taxon>
        <taxon>Flavobacteriia</taxon>
        <taxon>Flavobacteriales</taxon>
        <taxon>Weeksellaceae</taxon>
        <taxon>Chryseobacterium group</taxon>
        <taxon>Kaistella</taxon>
    </lineage>
</organism>
<protein>
    <submittedName>
        <fullName evidence="2">Predicted oxidoreductase</fullName>
    </submittedName>
</protein>
<evidence type="ECO:0000313" key="2">
    <source>
        <dbReference type="EMBL" id="SFI64407.1"/>
    </source>
</evidence>
<dbReference type="RefSeq" id="WP_089818214.1">
    <property type="nucleotide sequence ID" value="NZ_FORQ01000001.1"/>
</dbReference>
<dbReference type="CDD" id="cd19092">
    <property type="entry name" value="AKR_BsYcsN_EcYdhF-like"/>
    <property type="match status" value="1"/>
</dbReference>
<dbReference type="GO" id="GO:0005829">
    <property type="term" value="C:cytosol"/>
    <property type="evidence" value="ECO:0007669"/>
    <property type="project" value="TreeGrafter"/>
</dbReference>
<dbReference type="Proteomes" id="UP000242560">
    <property type="component" value="Unassembled WGS sequence"/>
</dbReference>
<dbReference type="AlphaFoldDB" id="A0A1I3JVV2"/>
<accession>A0A1I3JVV2</accession>
<evidence type="ECO:0000313" key="3">
    <source>
        <dbReference type="Proteomes" id="UP000242560"/>
    </source>
</evidence>
<dbReference type="InterPro" id="IPR036812">
    <property type="entry name" value="NAD(P)_OxRdtase_dom_sf"/>
</dbReference>
<name>A0A1I3JVV2_9FLAO</name>
<evidence type="ECO:0000259" key="1">
    <source>
        <dbReference type="Pfam" id="PF00248"/>
    </source>
</evidence>
<dbReference type="Gene3D" id="3.20.20.100">
    <property type="entry name" value="NADP-dependent oxidoreductase domain"/>
    <property type="match status" value="1"/>
</dbReference>
<dbReference type="PANTHER" id="PTHR43364:SF1">
    <property type="entry name" value="OXIDOREDUCTASE YDHF"/>
    <property type="match status" value="1"/>
</dbReference>
<sequence>MNFSPIIIGTMRWGIWGANHSTRDVQNLIETSLAENLTTFDHADIYGDYTTEKLFGEAFSEMKIDRDTVQFISKCGIEMPCKNRDFRLKSYNYSKEHILKSIDNSLENLKTDFLDVLLLHRPSPLMNPTEIAEAFSILREEKKVKHFGVSNFSPSQFDLINDAFPLITNQVEISINETKAFCDGTLDQMMLKNLQPMAWSVLGNFFTGKTDQNLRIKKVLSQLCEKYNAEENQILLAFILKHPARILPVIGSSRAEKIVELKESLDLELSREDWFWLLEASTGKEVD</sequence>
<reference evidence="3" key="1">
    <citation type="submission" date="2016-10" db="EMBL/GenBank/DDBJ databases">
        <authorList>
            <person name="Varghese N."/>
            <person name="Submissions S."/>
        </authorList>
    </citation>
    <scope>NUCLEOTIDE SEQUENCE [LARGE SCALE GENOMIC DNA]</scope>
    <source>
        <strain evidence="3">DSM 22251</strain>
    </source>
</reference>
<dbReference type="EMBL" id="FORQ01000001">
    <property type="protein sequence ID" value="SFI64407.1"/>
    <property type="molecule type" value="Genomic_DNA"/>
</dbReference>